<dbReference type="Gene3D" id="3.90.1300.10">
    <property type="entry name" value="Amidase signature (AS) domain"/>
    <property type="match status" value="1"/>
</dbReference>
<accession>A0A559LQV2</accession>
<dbReference type="PANTHER" id="PTHR42678">
    <property type="entry name" value="AMIDASE"/>
    <property type="match status" value="1"/>
</dbReference>
<protein>
    <recommendedName>
        <fullName evidence="3">Amidase domain-containing protein</fullName>
    </recommendedName>
</protein>
<name>A0A559LQV2_FUSOC</name>
<dbReference type="SUPFAM" id="SSF75304">
    <property type="entry name" value="Amidase signature (AS) enzymes"/>
    <property type="match status" value="1"/>
</dbReference>
<dbReference type="InterPro" id="IPR036928">
    <property type="entry name" value="AS_sf"/>
</dbReference>
<dbReference type="AlphaFoldDB" id="A0A559LQV2"/>
<evidence type="ECO:0000313" key="2">
    <source>
        <dbReference type="Proteomes" id="UP000320707"/>
    </source>
</evidence>
<evidence type="ECO:0008006" key="3">
    <source>
        <dbReference type="Google" id="ProtNLM"/>
    </source>
</evidence>
<sequence>MSMRTPVELEHLPTTTAIKWSQLANYLEDTTMYQVGNLKDALIALEDLRRKLLDDYLAEVDCDGFVFPAAGDVGAADADVNPSSALHAWKNGVYYSNGNGALRHLGIPTVTVPMGMVADKQMPIGLTFAGRAYDDERLLAWANAFEIKTGSRTPPPLTPPLQTDTITLRHIDSNTRISRPLIRVDKCRVYPLDNRDISSVSVEGALIVETNHAHKVMKPEPVIDIIVNGEDISADQIFVADAVDCMDHHVEIHFQARTTTPKLAIQDRREQTMEAVVRDKIMVVIIARSAPDGYPAGYLKLVNND</sequence>
<proteinExistence type="predicted"/>
<dbReference type="PANTHER" id="PTHR42678:SF11">
    <property type="entry name" value="AMIDASE FAMILY PROTEIN"/>
    <property type="match status" value="1"/>
</dbReference>
<evidence type="ECO:0000313" key="1">
    <source>
        <dbReference type="EMBL" id="TVY77271.1"/>
    </source>
</evidence>
<organism evidence="1 2">
    <name type="scientific">Fusarium oxysporum f. sp. cubense</name>
    <dbReference type="NCBI Taxonomy" id="61366"/>
    <lineage>
        <taxon>Eukaryota</taxon>
        <taxon>Fungi</taxon>
        <taxon>Dikarya</taxon>
        <taxon>Ascomycota</taxon>
        <taxon>Pezizomycotina</taxon>
        <taxon>Sordariomycetes</taxon>
        <taxon>Hypocreomycetidae</taxon>
        <taxon>Hypocreales</taxon>
        <taxon>Nectriaceae</taxon>
        <taxon>Fusarium</taxon>
        <taxon>Fusarium oxysporum species complex</taxon>
    </lineage>
</organism>
<dbReference type="Proteomes" id="UP000320707">
    <property type="component" value="Unassembled WGS sequence"/>
</dbReference>
<dbReference type="EMBL" id="SRMI01000002">
    <property type="protein sequence ID" value="TVY77271.1"/>
    <property type="molecule type" value="Genomic_DNA"/>
</dbReference>
<gene>
    <name evidence="1" type="ORF">Focb16_v008129</name>
</gene>
<comment type="caution">
    <text evidence="1">The sequence shown here is derived from an EMBL/GenBank/DDBJ whole genome shotgun (WGS) entry which is preliminary data.</text>
</comment>
<reference evidence="1 2" key="1">
    <citation type="journal article" date="2019" name="Microbiol. Resour. Announc.">
        <title>High-quality draft genome sequence of Fusarium oxysporum f. sp. cubense strain 160527, a causal agent of Panama disease.</title>
        <authorList>
            <person name="Asai S."/>
            <person name="Ayukawa Y."/>
            <person name="Gan P."/>
            <person name="Masuda S."/>
            <person name="Komatsu K."/>
            <person name="Shirasu K."/>
            <person name="Arie T."/>
        </authorList>
    </citation>
    <scope>NUCLEOTIDE SEQUENCE [LARGE SCALE GENOMIC DNA]</scope>
    <source>
        <strain evidence="1 2">160527</strain>
    </source>
</reference>